<dbReference type="EMBL" id="GBRH01254503">
    <property type="protein sequence ID" value="JAD43392.1"/>
    <property type="molecule type" value="Transcribed_RNA"/>
</dbReference>
<accession>A0A0A9A8L9</accession>
<reference evidence="1" key="1">
    <citation type="submission" date="2014-09" db="EMBL/GenBank/DDBJ databases">
        <authorList>
            <person name="Magalhaes I.L.F."/>
            <person name="Oliveira U."/>
            <person name="Santos F.R."/>
            <person name="Vidigal T.H.D.A."/>
            <person name="Brescovit A.D."/>
            <person name="Santos A.J."/>
        </authorList>
    </citation>
    <scope>NUCLEOTIDE SEQUENCE</scope>
    <source>
        <tissue evidence="1">Shoot tissue taken approximately 20 cm above the soil surface</tissue>
    </source>
</reference>
<protein>
    <submittedName>
        <fullName evidence="1">Uncharacterized protein</fullName>
    </submittedName>
</protein>
<dbReference type="AlphaFoldDB" id="A0A0A9A8L9"/>
<evidence type="ECO:0000313" key="1">
    <source>
        <dbReference type="EMBL" id="JAD43392.1"/>
    </source>
</evidence>
<name>A0A0A9A8L9_ARUDO</name>
<organism evidence="1">
    <name type="scientific">Arundo donax</name>
    <name type="common">Giant reed</name>
    <name type="synonym">Donax arundinaceus</name>
    <dbReference type="NCBI Taxonomy" id="35708"/>
    <lineage>
        <taxon>Eukaryota</taxon>
        <taxon>Viridiplantae</taxon>
        <taxon>Streptophyta</taxon>
        <taxon>Embryophyta</taxon>
        <taxon>Tracheophyta</taxon>
        <taxon>Spermatophyta</taxon>
        <taxon>Magnoliopsida</taxon>
        <taxon>Liliopsida</taxon>
        <taxon>Poales</taxon>
        <taxon>Poaceae</taxon>
        <taxon>PACMAD clade</taxon>
        <taxon>Arundinoideae</taxon>
        <taxon>Arundineae</taxon>
        <taxon>Arundo</taxon>
    </lineage>
</organism>
<proteinExistence type="predicted"/>
<sequence>MSLFSSRSEKETVELQACDFQSISFAVPRPSSSPSAIQCWQNSWGINERKRP</sequence>
<reference evidence="1" key="2">
    <citation type="journal article" date="2015" name="Data Brief">
        <title>Shoot transcriptome of the giant reed, Arundo donax.</title>
        <authorList>
            <person name="Barrero R.A."/>
            <person name="Guerrero F.D."/>
            <person name="Moolhuijzen P."/>
            <person name="Goolsby J.A."/>
            <person name="Tidwell J."/>
            <person name="Bellgard S.E."/>
            <person name="Bellgard M.I."/>
        </authorList>
    </citation>
    <scope>NUCLEOTIDE SEQUENCE</scope>
    <source>
        <tissue evidence="1">Shoot tissue taken approximately 20 cm above the soil surface</tissue>
    </source>
</reference>